<keyword evidence="8" id="KW-1003">Cell membrane</keyword>
<keyword evidence="16" id="KW-0594">Phospholipid biosynthesis</keyword>
<dbReference type="GO" id="GO:0016024">
    <property type="term" value="P:CDP-diacylglycerol biosynthetic process"/>
    <property type="evidence" value="ECO:0007669"/>
    <property type="project" value="UniProtKB-UniPathway"/>
</dbReference>
<dbReference type="PANTHER" id="PTHR46382:SF1">
    <property type="entry name" value="PHOSPHATIDATE CYTIDYLYLTRANSFERASE"/>
    <property type="match status" value="1"/>
</dbReference>
<evidence type="ECO:0000256" key="14">
    <source>
        <dbReference type="ARBA" id="ARBA00023098"/>
    </source>
</evidence>
<evidence type="ECO:0000256" key="18">
    <source>
        <dbReference type="RuleBase" id="RU003938"/>
    </source>
</evidence>
<evidence type="ECO:0000256" key="5">
    <source>
        <dbReference type="ARBA" id="ARBA00010185"/>
    </source>
</evidence>
<evidence type="ECO:0000313" key="20">
    <source>
        <dbReference type="EMBL" id="QGS52116.1"/>
    </source>
</evidence>
<evidence type="ECO:0000256" key="1">
    <source>
        <dbReference type="ARBA" id="ARBA00001698"/>
    </source>
</evidence>
<evidence type="ECO:0000256" key="12">
    <source>
        <dbReference type="ARBA" id="ARBA00022695"/>
    </source>
</evidence>
<comment type="catalytic activity">
    <reaction evidence="1 18">
        <text>a 1,2-diacyl-sn-glycero-3-phosphate + CTP + H(+) = a CDP-1,2-diacyl-sn-glycerol + diphosphate</text>
        <dbReference type="Rhea" id="RHEA:16229"/>
        <dbReference type="ChEBI" id="CHEBI:15378"/>
        <dbReference type="ChEBI" id="CHEBI:33019"/>
        <dbReference type="ChEBI" id="CHEBI:37563"/>
        <dbReference type="ChEBI" id="CHEBI:58332"/>
        <dbReference type="ChEBI" id="CHEBI:58608"/>
        <dbReference type="EC" id="2.7.7.41"/>
    </reaction>
</comment>
<evidence type="ECO:0000256" key="7">
    <source>
        <dbReference type="ARBA" id="ARBA00019373"/>
    </source>
</evidence>
<keyword evidence="17" id="KW-1208">Phospholipid metabolism</keyword>
<dbReference type="PROSITE" id="PS01315">
    <property type="entry name" value="CDS"/>
    <property type="match status" value="1"/>
</dbReference>
<sequence>MIDKSEVTDSNVEDKNDNNNLELERSIKHFKTKKGKETFKTRLISSVFLLIFLVFYITTGSIYTYFTREKYFDIFSFISIGLTILICGIACFEINKAAGYKKWWQQLILITVALVLYIFPITPKLYTFSPYTRMDLYSWLKGWHFTLVLSISSLFYLFLALIENKRVELKKVLIGFSFMAMIVIAMKTYSIVSLDLLEANMPIFSFNTIVWIWLMVILGDSFAYIGGMMFGKTKLAPKISPNKTWEGATIGSSVASVIGIAYAAIFYFVPALDNFKPLNIGISLINNKVVEFFIYVLLSCVFPIIALMGDLIFSWVKRVFDIKDYSRLIPGHGGILDRLDSIIFSLFVLFFIVLAIGS</sequence>
<evidence type="ECO:0000256" key="8">
    <source>
        <dbReference type="ARBA" id="ARBA00022475"/>
    </source>
</evidence>
<evidence type="ECO:0000256" key="15">
    <source>
        <dbReference type="ARBA" id="ARBA00023136"/>
    </source>
</evidence>
<name>A0A6I6C928_9MOLU</name>
<evidence type="ECO:0000256" key="10">
    <source>
        <dbReference type="ARBA" id="ARBA00022679"/>
    </source>
</evidence>
<comment type="subcellular location">
    <subcellularLocation>
        <location evidence="2">Cell membrane</location>
        <topology evidence="2">Multi-pass membrane protein</topology>
    </subcellularLocation>
</comment>
<dbReference type="EMBL" id="CP046276">
    <property type="protein sequence ID" value="QGS52116.1"/>
    <property type="molecule type" value="Genomic_DNA"/>
</dbReference>
<accession>A0A6I6C928</accession>
<keyword evidence="10 18" id="KW-0808">Transferase</keyword>
<dbReference type="InterPro" id="IPR000374">
    <property type="entry name" value="PC_trans"/>
</dbReference>
<dbReference type="PANTHER" id="PTHR46382">
    <property type="entry name" value="PHOSPHATIDATE CYTIDYLYLTRANSFERASE"/>
    <property type="match status" value="1"/>
</dbReference>
<feature type="transmembrane region" description="Helical" evidence="19">
    <location>
        <begin position="337"/>
        <end position="357"/>
    </location>
</feature>
<evidence type="ECO:0000256" key="19">
    <source>
        <dbReference type="SAM" id="Phobius"/>
    </source>
</evidence>
<organism evidence="20 21">
    <name type="scientific">Spiroplasma tabanidicola</name>
    <dbReference type="NCBI Taxonomy" id="324079"/>
    <lineage>
        <taxon>Bacteria</taxon>
        <taxon>Bacillati</taxon>
        <taxon>Mycoplasmatota</taxon>
        <taxon>Mollicutes</taxon>
        <taxon>Entomoplasmatales</taxon>
        <taxon>Spiroplasmataceae</taxon>
        <taxon>Spiroplasma</taxon>
    </lineage>
</organism>
<keyword evidence="15 19" id="KW-0472">Membrane</keyword>
<feature type="transmembrane region" description="Helical" evidence="19">
    <location>
        <begin position="204"/>
        <end position="227"/>
    </location>
</feature>
<proteinExistence type="inferred from homology"/>
<evidence type="ECO:0000313" key="21">
    <source>
        <dbReference type="Proteomes" id="UP000424468"/>
    </source>
</evidence>
<feature type="transmembrane region" description="Helical" evidence="19">
    <location>
        <begin position="104"/>
        <end position="122"/>
    </location>
</feature>
<evidence type="ECO:0000256" key="3">
    <source>
        <dbReference type="ARBA" id="ARBA00005119"/>
    </source>
</evidence>
<feature type="transmembrane region" description="Helical" evidence="19">
    <location>
        <begin position="248"/>
        <end position="272"/>
    </location>
</feature>
<dbReference type="Pfam" id="PF01148">
    <property type="entry name" value="CTP_transf_1"/>
    <property type="match status" value="1"/>
</dbReference>
<keyword evidence="14" id="KW-0443">Lipid metabolism</keyword>
<evidence type="ECO:0000256" key="6">
    <source>
        <dbReference type="ARBA" id="ARBA00012487"/>
    </source>
</evidence>
<evidence type="ECO:0000256" key="11">
    <source>
        <dbReference type="ARBA" id="ARBA00022692"/>
    </source>
</evidence>
<comment type="similarity">
    <text evidence="5 18">Belongs to the CDS family.</text>
</comment>
<dbReference type="AlphaFoldDB" id="A0A6I6C928"/>
<feature type="transmembrane region" description="Helical" evidence="19">
    <location>
        <begin position="173"/>
        <end position="192"/>
    </location>
</feature>
<keyword evidence="12 18" id="KW-0548">Nucleotidyltransferase</keyword>
<keyword evidence="11 18" id="KW-0812">Transmembrane</keyword>
<feature type="transmembrane region" description="Helical" evidence="19">
    <location>
        <begin position="142"/>
        <end position="161"/>
    </location>
</feature>
<dbReference type="GO" id="GO:0005886">
    <property type="term" value="C:plasma membrane"/>
    <property type="evidence" value="ECO:0007669"/>
    <property type="project" value="UniProtKB-SubCell"/>
</dbReference>
<dbReference type="UniPathway" id="UPA00557">
    <property type="reaction ID" value="UER00614"/>
</dbReference>
<evidence type="ECO:0000256" key="4">
    <source>
        <dbReference type="ARBA" id="ARBA00005189"/>
    </source>
</evidence>
<gene>
    <name evidence="20" type="primary">cdsA</name>
    <name evidence="20" type="ORF">STABA_v1c07600</name>
</gene>
<feature type="transmembrane region" description="Helical" evidence="19">
    <location>
        <begin position="292"/>
        <end position="316"/>
    </location>
</feature>
<dbReference type="Proteomes" id="UP000424468">
    <property type="component" value="Chromosome"/>
</dbReference>
<evidence type="ECO:0000256" key="16">
    <source>
        <dbReference type="ARBA" id="ARBA00023209"/>
    </source>
</evidence>
<dbReference type="GO" id="GO:0004605">
    <property type="term" value="F:phosphatidate cytidylyltransferase activity"/>
    <property type="evidence" value="ECO:0007669"/>
    <property type="project" value="UniProtKB-EC"/>
</dbReference>
<reference evidence="20 21" key="1">
    <citation type="submission" date="2019-11" db="EMBL/GenBank/DDBJ databases">
        <title>Complete genome sequence of Spiroplasma tabanidicola TAUS-1 (DSM 22603).</title>
        <authorList>
            <person name="Huang C.-T."/>
            <person name="Lin Y.-C."/>
            <person name="Kuo C.-H."/>
        </authorList>
    </citation>
    <scope>NUCLEOTIDE SEQUENCE [LARGE SCALE GENOMIC DNA]</scope>
    <source>
        <strain evidence="20 21">TAUS-1</strain>
    </source>
</reference>
<dbReference type="EC" id="2.7.7.41" evidence="6 18"/>
<keyword evidence="13 19" id="KW-1133">Transmembrane helix</keyword>
<keyword evidence="9" id="KW-0444">Lipid biosynthesis</keyword>
<comment type="pathway">
    <text evidence="4">Lipid metabolism.</text>
</comment>
<evidence type="ECO:0000256" key="13">
    <source>
        <dbReference type="ARBA" id="ARBA00022989"/>
    </source>
</evidence>
<comment type="pathway">
    <text evidence="3 18">Phospholipid metabolism; CDP-diacylglycerol biosynthesis; CDP-diacylglycerol from sn-glycerol 3-phosphate: step 3/3.</text>
</comment>
<keyword evidence="21" id="KW-1185">Reference proteome</keyword>
<evidence type="ECO:0000256" key="17">
    <source>
        <dbReference type="ARBA" id="ARBA00023264"/>
    </source>
</evidence>
<feature type="transmembrane region" description="Helical" evidence="19">
    <location>
        <begin position="72"/>
        <end position="92"/>
    </location>
</feature>
<protein>
    <recommendedName>
        <fullName evidence="7 18">Phosphatidate cytidylyltransferase</fullName>
        <ecNumber evidence="6 18">2.7.7.41</ecNumber>
    </recommendedName>
</protein>
<dbReference type="KEGG" id="stab:STABA_v1c07600"/>
<evidence type="ECO:0000256" key="2">
    <source>
        <dbReference type="ARBA" id="ARBA00004651"/>
    </source>
</evidence>
<evidence type="ECO:0000256" key="9">
    <source>
        <dbReference type="ARBA" id="ARBA00022516"/>
    </source>
</evidence>
<feature type="transmembrane region" description="Helical" evidence="19">
    <location>
        <begin position="43"/>
        <end position="66"/>
    </location>
</feature>
<dbReference type="RefSeq" id="WP_156006750.1">
    <property type="nucleotide sequence ID" value="NZ_CP046276.1"/>
</dbReference>
<dbReference type="OrthoDB" id="9799199at2"/>